<dbReference type="PANTHER" id="PTHR12589">
    <property type="entry name" value="PYRUVOYL TETRAHYDROBIOPTERIN SYNTHASE"/>
    <property type="match status" value="1"/>
</dbReference>
<dbReference type="GO" id="GO:0046872">
    <property type="term" value="F:metal ion binding"/>
    <property type="evidence" value="ECO:0007669"/>
    <property type="project" value="UniProtKB-KW"/>
</dbReference>
<keyword evidence="3" id="KW-0862">Zinc</keyword>
<evidence type="ECO:0000256" key="3">
    <source>
        <dbReference type="ARBA" id="ARBA00022833"/>
    </source>
</evidence>
<dbReference type="GO" id="GO:0016829">
    <property type="term" value="F:lyase activity"/>
    <property type="evidence" value="ECO:0007669"/>
    <property type="project" value="UniProtKB-KW"/>
</dbReference>
<evidence type="ECO:0000256" key="2">
    <source>
        <dbReference type="ARBA" id="ARBA00022723"/>
    </source>
</evidence>
<dbReference type="RefSeq" id="WP_268185456.1">
    <property type="nucleotide sequence ID" value="NZ_CP113361.1"/>
</dbReference>
<keyword evidence="6" id="KW-1185">Reference proteome</keyword>
<dbReference type="GeneID" id="76834941"/>
<dbReference type="KEGG" id="mou:OU421_07525"/>
<name>A0A9X9S2E8_METOG</name>
<organism evidence="5 6">
    <name type="scientific">Methanogenium organophilum</name>
    <dbReference type="NCBI Taxonomy" id="2199"/>
    <lineage>
        <taxon>Archaea</taxon>
        <taxon>Methanobacteriati</taxon>
        <taxon>Methanobacteriota</taxon>
        <taxon>Stenosarchaea group</taxon>
        <taxon>Methanomicrobia</taxon>
        <taxon>Methanomicrobiales</taxon>
        <taxon>Methanomicrobiaceae</taxon>
        <taxon>Methanogenium</taxon>
    </lineage>
</organism>
<evidence type="ECO:0000313" key="6">
    <source>
        <dbReference type="Proteomes" id="UP001163096"/>
    </source>
</evidence>
<protein>
    <submittedName>
        <fullName evidence="5">6-carboxytetrahydropterin synthase</fullName>
    </submittedName>
</protein>
<proteinExistence type="predicted"/>
<dbReference type="InterPro" id="IPR038418">
    <property type="entry name" value="6-PTP_synth/QueD_sf"/>
</dbReference>
<dbReference type="PANTHER" id="PTHR12589:SF7">
    <property type="entry name" value="6-PYRUVOYL TETRAHYDROBIOPTERIN SYNTHASE"/>
    <property type="match status" value="1"/>
</dbReference>
<accession>A0A9X9S2E8</accession>
<evidence type="ECO:0000313" key="5">
    <source>
        <dbReference type="EMBL" id="WAI00283.1"/>
    </source>
</evidence>
<dbReference type="Proteomes" id="UP001163096">
    <property type="component" value="Chromosome"/>
</dbReference>
<dbReference type="Pfam" id="PF01242">
    <property type="entry name" value="PTPS"/>
    <property type="match status" value="1"/>
</dbReference>
<evidence type="ECO:0000256" key="1">
    <source>
        <dbReference type="ARBA" id="ARBA00001947"/>
    </source>
</evidence>
<dbReference type="AlphaFoldDB" id="A0A9X9S2E8"/>
<dbReference type="InterPro" id="IPR007115">
    <property type="entry name" value="6-PTP_synth/QueD"/>
</dbReference>
<keyword evidence="2" id="KW-0479">Metal-binding</keyword>
<reference evidence="5" key="1">
    <citation type="submission" date="2022-11" db="EMBL/GenBank/DDBJ databases">
        <title>Complete genome sequence of Methanogenium organophilum DSM 3596.</title>
        <authorList>
            <person name="Chen S.-C."/>
            <person name="Lai S.-J."/>
            <person name="You Y.-T."/>
        </authorList>
    </citation>
    <scope>NUCLEOTIDE SEQUENCE</scope>
    <source>
        <strain evidence="5">DSM 3596</strain>
    </source>
</reference>
<dbReference type="Gene3D" id="3.30.479.10">
    <property type="entry name" value="6-pyruvoyl tetrahydropterin synthase/QueD"/>
    <property type="match status" value="1"/>
</dbReference>
<evidence type="ECO:0000256" key="4">
    <source>
        <dbReference type="ARBA" id="ARBA00023239"/>
    </source>
</evidence>
<dbReference type="EMBL" id="CP113361">
    <property type="protein sequence ID" value="WAI00283.1"/>
    <property type="molecule type" value="Genomic_DNA"/>
</dbReference>
<comment type="cofactor">
    <cofactor evidence="1">
        <name>Zn(2+)</name>
        <dbReference type="ChEBI" id="CHEBI:29105"/>
    </cofactor>
</comment>
<sequence length="137" mass="15712">MSMTIYKETYFEASHRLLNYTGKCYRLHGHQWRVEVWITGDVEPESQILVDYNCIKQVVNRFDHQVILNLKDPMVECLSTFQEVITTEGDPTSENLARIIAGMIDESCTADGIPASVTKIRVWESTSCYAQLTFDVI</sequence>
<keyword evidence="4" id="KW-0456">Lyase</keyword>
<dbReference type="SUPFAM" id="SSF55620">
    <property type="entry name" value="Tetrahydrobiopterin biosynthesis enzymes-like"/>
    <property type="match status" value="1"/>
</dbReference>
<gene>
    <name evidence="5" type="ORF">OU421_07525</name>
</gene>